<name>A0A1I7TCI8_9PELO</name>
<dbReference type="Proteomes" id="UP000095282">
    <property type="component" value="Unplaced"/>
</dbReference>
<dbReference type="eggNOG" id="ENOG502TJW7">
    <property type="taxonomic scope" value="Eukaryota"/>
</dbReference>
<reference evidence="2" key="1">
    <citation type="submission" date="2016-11" db="UniProtKB">
        <authorList>
            <consortium name="WormBaseParasite"/>
        </authorList>
    </citation>
    <scope>IDENTIFICATION</scope>
</reference>
<dbReference type="Pfam" id="PF12078">
    <property type="entry name" value="DUF3557"/>
    <property type="match status" value="1"/>
</dbReference>
<protein>
    <submittedName>
        <fullName evidence="2">Smr domain-containing protein</fullName>
    </submittedName>
</protein>
<accession>A0A1I7TCI8</accession>
<dbReference type="InterPro" id="IPR021942">
    <property type="entry name" value="DUF3557"/>
</dbReference>
<dbReference type="PANTHER" id="PTHR31379:SF1">
    <property type="entry name" value="F-BOX C PROTEIN-RELATED"/>
    <property type="match status" value="1"/>
</dbReference>
<dbReference type="PANTHER" id="PTHR31379">
    <property type="entry name" value="F-BOX C PROTEIN-RELATED-RELATED"/>
    <property type="match status" value="1"/>
</dbReference>
<dbReference type="WBParaSite" id="Csp11.Scaffold581.g4573.t1">
    <property type="protein sequence ID" value="Csp11.Scaffold581.g4573.t1"/>
    <property type="gene ID" value="Csp11.Scaffold581.g4573"/>
</dbReference>
<keyword evidence="1" id="KW-1185">Reference proteome</keyword>
<evidence type="ECO:0000313" key="2">
    <source>
        <dbReference type="WBParaSite" id="Csp11.Scaffold581.g4573.t1"/>
    </source>
</evidence>
<evidence type="ECO:0000313" key="1">
    <source>
        <dbReference type="Proteomes" id="UP000095282"/>
    </source>
</evidence>
<sequence>MSEPLSYGSMTTILEKTEANKRFEVARQCPSIDKAERATPLWIDYLKLQRESGPSILKINGTTYTIGTVRVYPERVDIPSWHETDNERGGVFHDFDQFGMNRENDDSERGPQMEPEVDFDWEQFEWDEMHFHGQSLYIDYRGYRRSDYPDLTGITMMYKNDGYVDWIDSLQSSKEELQNQYNTRDNRRVPYKPMSQLTVESPNGEKRIKRSSKKLHECENKLFKRLFANRKSINVQCLEIDYPYDIPNFHSDLKKLKVQELKLGFTSQEVLDSVEQLIDNVPLKKVTLKKYLECPEHNIIKSAETLEISHLHGSISRELRRVENRKVIFREDVYEENSYSDAIRRWIEKKHPIGSYCSVILKGGKAISRTMKELESDGIRSDQRCVNIQNDDGSMVRVTYEPDNSMDRVTNELETEPTWSLKWEVVAS</sequence>
<organism evidence="1 2">
    <name type="scientific">Caenorhabditis tropicalis</name>
    <dbReference type="NCBI Taxonomy" id="1561998"/>
    <lineage>
        <taxon>Eukaryota</taxon>
        <taxon>Metazoa</taxon>
        <taxon>Ecdysozoa</taxon>
        <taxon>Nematoda</taxon>
        <taxon>Chromadorea</taxon>
        <taxon>Rhabditida</taxon>
        <taxon>Rhabditina</taxon>
        <taxon>Rhabditomorpha</taxon>
        <taxon>Rhabditoidea</taxon>
        <taxon>Rhabditidae</taxon>
        <taxon>Peloderinae</taxon>
        <taxon>Caenorhabditis</taxon>
    </lineage>
</organism>
<dbReference type="AlphaFoldDB" id="A0A1I7TCI8"/>
<proteinExistence type="predicted"/>